<dbReference type="Gene3D" id="3.40.50.12780">
    <property type="entry name" value="N-terminal domain of ligase-like"/>
    <property type="match status" value="1"/>
</dbReference>
<dbReference type="Proteomes" id="UP001595923">
    <property type="component" value="Unassembled WGS sequence"/>
</dbReference>
<dbReference type="Gene3D" id="3.30.300.30">
    <property type="match status" value="1"/>
</dbReference>
<comment type="similarity">
    <text evidence="1">Belongs to the ATP-dependent AMP-binding enzyme family.</text>
</comment>
<protein>
    <submittedName>
        <fullName evidence="4">Fatty acyl-AMP ligase</fullName>
    </submittedName>
</protein>
<proteinExistence type="inferred from homology"/>
<sequence length="579" mass="59655">MTSVTGPTRERAATIIAALNSAASGPDADRTLMTALDGGAERLTAAELDLRARTVASRLRAHGGRGDRVLLPAAPGLAFHTGFLACLYAGMIAVPVPEMRAGAAAGRLESIHRDCAPRAAVLAGAGPDILPGVPVVPVTADDGAAPAEPDPAAFAPETTALLQYTSGSTGDPRGVVISHGNLVANQAAMADRLGVTRRTTVVSWLPLFHDMGLCTGLVLPLVSGADLVRMEPTAFVRDPLAWLRAISAQEDVFSAAPDFAYNLCVGRTSEAERASLDLSPWRLAGNGSEPVRAQTLDRFAEAFAPAGFRRDAFRPGYGMAETTLVVTIGASGASAPVLRVDRARLAEGEAAEAGDPGAAVALVGNGTATEGTTLRIVDPLTGVAVHDRVVGEIWVRSPSNGHGYWRRPEASAETFGARLAGTDGAGPGATPGLPGEGDGPYVRTGDLGFLSEGELFVTGRIKDILIIGGINYYPQDAEAVAAAAHPAFTDQPAAAWTPAEDDPAVVVVLGTAERDPEALRTAVRAAGIAVARVVPAPVTVLAVRKGAVPRTTSGKIQRRECAARARSGSLAVLESWSSR</sequence>
<dbReference type="Pfam" id="PF00501">
    <property type="entry name" value="AMP-binding"/>
    <property type="match status" value="1"/>
</dbReference>
<dbReference type="PROSITE" id="PS00455">
    <property type="entry name" value="AMP_BINDING"/>
    <property type="match status" value="1"/>
</dbReference>
<dbReference type="SUPFAM" id="SSF56801">
    <property type="entry name" value="Acetyl-CoA synthetase-like"/>
    <property type="match status" value="1"/>
</dbReference>
<dbReference type="RefSeq" id="WP_378576327.1">
    <property type="nucleotide sequence ID" value="NZ_JBHSFQ010000018.1"/>
</dbReference>
<dbReference type="PANTHER" id="PTHR22754">
    <property type="entry name" value="DISCO-INTERACTING PROTEIN 2 DIP2 -RELATED"/>
    <property type="match status" value="1"/>
</dbReference>
<organism evidence="4 5">
    <name type="scientific">Nocardiopsis mangrovi</name>
    <dbReference type="NCBI Taxonomy" id="1179818"/>
    <lineage>
        <taxon>Bacteria</taxon>
        <taxon>Bacillati</taxon>
        <taxon>Actinomycetota</taxon>
        <taxon>Actinomycetes</taxon>
        <taxon>Streptosporangiales</taxon>
        <taxon>Nocardiopsidaceae</taxon>
        <taxon>Nocardiopsis</taxon>
    </lineage>
</organism>
<name>A0ABV9DZN9_9ACTN</name>
<dbReference type="InterPro" id="IPR040097">
    <property type="entry name" value="FAAL/FAAC"/>
</dbReference>
<reference evidence="5" key="1">
    <citation type="journal article" date="2019" name="Int. J. Syst. Evol. Microbiol.">
        <title>The Global Catalogue of Microorganisms (GCM) 10K type strain sequencing project: providing services to taxonomists for standard genome sequencing and annotation.</title>
        <authorList>
            <consortium name="The Broad Institute Genomics Platform"/>
            <consortium name="The Broad Institute Genome Sequencing Center for Infectious Disease"/>
            <person name="Wu L."/>
            <person name="Ma J."/>
        </authorList>
    </citation>
    <scope>NUCLEOTIDE SEQUENCE [LARGE SCALE GENOMIC DNA]</scope>
    <source>
        <strain evidence="5">XZYJ18</strain>
    </source>
</reference>
<evidence type="ECO:0000256" key="2">
    <source>
        <dbReference type="ARBA" id="ARBA00022598"/>
    </source>
</evidence>
<gene>
    <name evidence="4" type="ORF">ACFO4E_18065</name>
</gene>
<evidence type="ECO:0000256" key="1">
    <source>
        <dbReference type="ARBA" id="ARBA00006432"/>
    </source>
</evidence>
<evidence type="ECO:0000313" key="5">
    <source>
        <dbReference type="Proteomes" id="UP001595923"/>
    </source>
</evidence>
<dbReference type="InterPro" id="IPR000873">
    <property type="entry name" value="AMP-dep_synth/lig_dom"/>
</dbReference>
<feature type="domain" description="AMP-dependent synthetase/ligase" evidence="3">
    <location>
        <begin position="31"/>
        <end position="405"/>
    </location>
</feature>
<evidence type="ECO:0000259" key="3">
    <source>
        <dbReference type="Pfam" id="PF00501"/>
    </source>
</evidence>
<accession>A0ABV9DZN9</accession>
<dbReference type="PANTHER" id="PTHR22754:SF32">
    <property type="entry name" value="DISCO-INTERACTING PROTEIN 2"/>
    <property type="match status" value="1"/>
</dbReference>
<dbReference type="GO" id="GO:0016874">
    <property type="term" value="F:ligase activity"/>
    <property type="evidence" value="ECO:0007669"/>
    <property type="project" value="UniProtKB-KW"/>
</dbReference>
<evidence type="ECO:0000313" key="4">
    <source>
        <dbReference type="EMBL" id="MFC4563769.1"/>
    </source>
</evidence>
<keyword evidence="5" id="KW-1185">Reference proteome</keyword>
<comment type="caution">
    <text evidence="4">The sequence shown here is derived from an EMBL/GenBank/DDBJ whole genome shotgun (WGS) entry which is preliminary data.</text>
</comment>
<dbReference type="InterPro" id="IPR045851">
    <property type="entry name" value="AMP-bd_C_sf"/>
</dbReference>
<keyword evidence="2 4" id="KW-0436">Ligase</keyword>
<dbReference type="InterPro" id="IPR042099">
    <property type="entry name" value="ANL_N_sf"/>
</dbReference>
<dbReference type="CDD" id="cd05931">
    <property type="entry name" value="FAAL"/>
    <property type="match status" value="1"/>
</dbReference>
<dbReference type="InterPro" id="IPR020845">
    <property type="entry name" value="AMP-binding_CS"/>
</dbReference>
<dbReference type="EMBL" id="JBHSFQ010000018">
    <property type="protein sequence ID" value="MFC4563769.1"/>
    <property type="molecule type" value="Genomic_DNA"/>
</dbReference>